<dbReference type="EMBL" id="JNVL01000033">
    <property type="protein sequence ID" value="KER05679.1"/>
    <property type="molecule type" value="Genomic_DNA"/>
</dbReference>
<feature type="compositionally biased region" description="Basic residues" evidence="1">
    <location>
        <begin position="74"/>
        <end position="89"/>
    </location>
</feature>
<protein>
    <submittedName>
        <fullName evidence="2">Uncharacterized protein</fullName>
    </submittedName>
</protein>
<dbReference type="AlphaFoldDB" id="A0A081S426"/>
<organism evidence="2 3">
    <name type="scientific">Marine Group I thaumarchaeote SCGC AAA799-E16</name>
    <dbReference type="NCBI Taxonomy" id="1502292"/>
    <lineage>
        <taxon>Archaea</taxon>
        <taxon>Nitrososphaerota</taxon>
        <taxon>Marine Group I</taxon>
    </lineage>
</organism>
<accession>A0A081S426</accession>
<gene>
    <name evidence="2" type="ORF">AAA799E16_01640</name>
</gene>
<proteinExistence type="predicted"/>
<evidence type="ECO:0000256" key="1">
    <source>
        <dbReference type="SAM" id="MobiDB-lite"/>
    </source>
</evidence>
<feature type="region of interest" description="Disordered" evidence="1">
    <location>
        <begin position="41"/>
        <end position="89"/>
    </location>
</feature>
<feature type="compositionally biased region" description="Basic and acidic residues" evidence="1">
    <location>
        <begin position="54"/>
        <end position="73"/>
    </location>
</feature>
<keyword evidence="3" id="KW-1185">Reference proteome</keyword>
<comment type="caution">
    <text evidence="2">The sequence shown here is derived from an EMBL/GenBank/DDBJ whole genome shotgun (WGS) entry which is preliminary data.</text>
</comment>
<name>A0A081S426_9ARCH</name>
<evidence type="ECO:0000313" key="3">
    <source>
        <dbReference type="Proteomes" id="UP000028027"/>
    </source>
</evidence>
<dbReference type="Proteomes" id="UP000028027">
    <property type="component" value="Unassembled WGS sequence"/>
</dbReference>
<reference evidence="2 3" key="1">
    <citation type="submission" date="2014-06" db="EMBL/GenBank/DDBJ databases">
        <authorList>
            <person name="Ngugi D.K."/>
            <person name="Blom J."/>
            <person name="Alam I."/>
            <person name="Rashid M."/>
            <person name="Ba Alawi W."/>
            <person name="Zhang G."/>
            <person name="Hikmawan T."/>
            <person name="Guan Y."/>
            <person name="Antunes A."/>
            <person name="Siam R."/>
            <person name="Eldorry H."/>
            <person name="Bajic V."/>
            <person name="Stingl U."/>
        </authorList>
    </citation>
    <scope>NUCLEOTIDE SEQUENCE [LARGE SCALE GENOMIC DNA]</scope>
    <source>
        <strain evidence="2">SCGC AAA799-E16</strain>
    </source>
</reference>
<evidence type="ECO:0000313" key="2">
    <source>
        <dbReference type="EMBL" id="KER05679.1"/>
    </source>
</evidence>
<feature type="compositionally biased region" description="Basic residues" evidence="1">
    <location>
        <begin position="44"/>
        <end position="53"/>
    </location>
</feature>
<sequence>MGLTIEERQKKAKNEANKIFYSDPINREKHNKQMREYYQLNKTKLIKNSKKYKKENPEETKARNKKYYEDNKERLKKRARMRARNKSKK</sequence>